<name>A0ABZ2BEQ4_9HYPH</name>
<evidence type="ECO:0000313" key="1">
    <source>
        <dbReference type="EMBL" id="WVT06019.1"/>
    </source>
</evidence>
<dbReference type="Pfam" id="PF12318">
    <property type="entry name" value="FAD-SLDH"/>
    <property type="match status" value="1"/>
</dbReference>
<dbReference type="Proteomes" id="UP001432360">
    <property type="component" value="Plasmid pSchITTGS70a"/>
</dbReference>
<organism evidence="1 2">
    <name type="scientific">Sinorhizobium chiapasense</name>
    <dbReference type="NCBI Taxonomy" id="501572"/>
    <lineage>
        <taxon>Bacteria</taxon>
        <taxon>Pseudomonadati</taxon>
        <taxon>Pseudomonadota</taxon>
        <taxon>Alphaproteobacteria</taxon>
        <taxon>Hyphomicrobiales</taxon>
        <taxon>Rhizobiaceae</taxon>
        <taxon>Sinorhizobium/Ensifer group</taxon>
        <taxon>Sinorhizobium</taxon>
    </lineage>
</organism>
<gene>
    <name evidence="1" type="ORF">RB548_21200</name>
</gene>
<geneLocation type="plasmid" evidence="1 2">
    <name>pSchITTGS70a</name>
</geneLocation>
<proteinExistence type="predicted"/>
<evidence type="ECO:0000313" key="2">
    <source>
        <dbReference type="Proteomes" id="UP001432360"/>
    </source>
</evidence>
<accession>A0ABZ2BEQ4</accession>
<protein>
    <submittedName>
        <fullName evidence="1">Sugar dehydrogenase complex small subunit</fullName>
    </submittedName>
</protein>
<dbReference type="InterPro" id="IPR006311">
    <property type="entry name" value="TAT_signal"/>
</dbReference>
<reference evidence="1" key="1">
    <citation type="submission" date="2023-08" db="EMBL/GenBank/DDBJ databases">
        <title>Complete genome sequence of Sinorhizobium chiapanecum ITTG S70 isolated from Acaciella angustissima nodules in Chiapas-Mexico.</title>
        <authorList>
            <person name="Rincon-Rosales R."/>
            <person name="Rogel M.A."/>
            <person name="Rincon-Medina C.I."/>
            <person name="Guerrero G."/>
            <person name="Manzano-Gomez L.A."/>
            <person name="Lopez-Lopez A."/>
            <person name="Rincon Molina F.A."/>
            <person name="Martinez-Romero E."/>
        </authorList>
    </citation>
    <scope>NUCLEOTIDE SEQUENCE</scope>
    <source>
        <strain evidence="1">ITTG S70</strain>
        <plasmid evidence="1">pSchITTGS70a</plasmid>
    </source>
</reference>
<dbReference type="RefSeq" id="WP_331375088.1">
    <property type="nucleotide sequence ID" value="NZ_CP133149.1"/>
</dbReference>
<sequence length="135" mass="14193">MGKTLMSRRQLLLNSGISVIGLSLLPAFPGSALAVASTSDTLSGFMSFCRLAPGHVNLDEAIGSQLYAALSAKDAAFVENFGKLAEMVKRDGYPDVEALDAALAGNTLRDTLLSIIRAWYSGVVEDGTGAATRRK</sequence>
<dbReference type="InterPro" id="IPR024651">
    <property type="entry name" value="FAD-SLDH_ssu"/>
</dbReference>
<keyword evidence="1" id="KW-0614">Plasmid</keyword>
<dbReference type="PROSITE" id="PS51318">
    <property type="entry name" value="TAT"/>
    <property type="match status" value="1"/>
</dbReference>
<dbReference type="EMBL" id="CP133149">
    <property type="protein sequence ID" value="WVT06019.1"/>
    <property type="molecule type" value="Genomic_DNA"/>
</dbReference>
<keyword evidence="2" id="KW-1185">Reference proteome</keyword>